<gene>
    <name evidence="2" type="ORF">RJ639_022976</name>
</gene>
<dbReference type="PANTHER" id="PTHR31286">
    <property type="entry name" value="GLYCINE-RICH CELL WALL STRUCTURAL PROTEIN 1.8-LIKE"/>
    <property type="match status" value="1"/>
</dbReference>
<organism evidence="2 3">
    <name type="scientific">Escallonia herrerae</name>
    <dbReference type="NCBI Taxonomy" id="1293975"/>
    <lineage>
        <taxon>Eukaryota</taxon>
        <taxon>Viridiplantae</taxon>
        <taxon>Streptophyta</taxon>
        <taxon>Embryophyta</taxon>
        <taxon>Tracheophyta</taxon>
        <taxon>Spermatophyta</taxon>
        <taxon>Magnoliopsida</taxon>
        <taxon>eudicotyledons</taxon>
        <taxon>Gunneridae</taxon>
        <taxon>Pentapetalae</taxon>
        <taxon>asterids</taxon>
        <taxon>campanulids</taxon>
        <taxon>Escalloniales</taxon>
        <taxon>Escalloniaceae</taxon>
        <taxon>Escallonia</taxon>
    </lineage>
</organism>
<dbReference type="Proteomes" id="UP001188597">
    <property type="component" value="Unassembled WGS sequence"/>
</dbReference>
<name>A0AA88V1M2_9ASTE</name>
<keyword evidence="3" id="KW-1185">Reference proteome</keyword>
<dbReference type="InterPro" id="IPR040256">
    <property type="entry name" value="At4g02000-like"/>
</dbReference>
<evidence type="ECO:0000313" key="3">
    <source>
        <dbReference type="Proteomes" id="UP001188597"/>
    </source>
</evidence>
<dbReference type="Pfam" id="PF14111">
    <property type="entry name" value="DUF4283"/>
    <property type="match status" value="1"/>
</dbReference>
<proteinExistence type="predicted"/>
<dbReference type="EMBL" id="JAVXUP010003343">
    <property type="protein sequence ID" value="KAK2999270.1"/>
    <property type="molecule type" value="Genomic_DNA"/>
</dbReference>
<dbReference type="InterPro" id="IPR025558">
    <property type="entry name" value="DUF4283"/>
</dbReference>
<comment type="caution">
    <text evidence="2">The sequence shown here is derived from an EMBL/GenBank/DDBJ whole genome shotgun (WGS) entry which is preliminary data.</text>
</comment>
<evidence type="ECO:0000259" key="1">
    <source>
        <dbReference type="Pfam" id="PF14111"/>
    </source>
</evidence>
<reference evidence="2" key="1">
    <citation type="submission" date="2022-12" db="EMBL/GenBank/DDBJ databases">
        <title>Draft genome assemblies for two species of Escallonia (Escalloniales).</title>
        <authorList>
            <person name="Chanderbali A."/>
            <person name="Dervinis C."/>
            <person name="Anghel I."/>
            <person name="Soltis D."/>
            <person name="Soltis P."/>
            <person name="Zapata F."/>
        </authorList>
    </citation>
    <scope>NUCLEOTIDE SEQUENCE</scope>
    <source>
        <strain evidence="2">UCBG64.0493</strain>
        <tissue evidence="2">Leaf</tissue>
    </source>
</reference>
<dbReference type="PANTHER" id="PTHR31286:SF99">
    <property type="entry name" value="DUF4283 DOMAIN-CONTAINING PROTEIN"/>
    <property type="match status" value="1"/>
</dbReference>
<evidence type="ECO:0000313" key="2">
    <source>
        <dbReference type="EMBL" id="KAK2999270.1"/>
    </source>
</evidence>
<feature type="domain" description="DUF4283" evidence="1">
    <location>
        <begin position="42"/>
        <end position="122"/>
    </location>
</feature>
<accession>A0AA88V1M2</accession>
<protein>
    <recommendedName>
        <fullName evidence="1">DUF4283 domain-containing protein</fullName>
    </recommendedName>
</protein>
<dbReference type="AlphaFoldDB" id="A0AA88V1M2"/>
<sequence length="153" mass="17801">MEVEDDFQSDDEQYMTITDDPAGNIPTIKLSQEIKARIRKPWRRSLITKLIGADFSVNRIIPRLNGIWRPKGKIETIDLTNGFFTVKFSVEDDYRKALEQGPWFLGTNYLSVQTWTSNFNPHVRSISSMAVWIRLNSLPLEYFDREILTMVGK</sequence>